<organism evidence="7 8">
    <name type="scientific">Streptomyces kasugaensis</name>
    <dbReference type="NCBI Taxonomy" id="1946"/>
    <lineage>
        <taxon>Bacteria</taxon>
        <taxon>Bacillati</taxon>
        <taxon>Actinomycetota</taxon>
        <taxon>Actinomycetes</taxon>
        <taxon>Kitasatosporales</taxon>
        <taxon>Streptomycetaceae</taxon>
        <taxon>Streptomyces</taxon>
    </lineage>
</organism>
<feature type="domain" description="Carrier" evidence="6">
    <location>
        <begin position="989"/>
        <end position="1064"/>
    </location>
</feature>
<dbReference type="GO" id="GO:0017000">
    <property type="term" value="P:antibiotic biosynthetic process"/>
    <property type="evidence" value="ECO:0007669"/>
    <property type="project" value="UniProtKB-ARBA"/>
</dbReference>
<dbReference type="EMBL" id="SIXH01000065">
    <property type="protein sequence ID" value="TBO59789.1"/>
    <property type="molecule type" value="Genomic_DNA"/>
</dbReference>
<dbReference type="Gene3D" id="3.30.559.30">
    <property type="entry name" value="Nonribosomal peptide synthetase, condensation domain"/>
    <property type="match status" value="2"/>
</dbReference>
<dbReference type="PROSITE" id="PS00012">
    <property type="entry name" value="PHOSPHOPANTETHEINE"/>
    <property type="match status" value="1"/>
</dbReference>
<protein>
    <submittedName>
        <fullName evidence="7">Amino acid adenylation domain-containing protein</fullName>
    </submittedName>
</protein>
<dbReference type="FunFam" id="3.30.300.30:FF:000010">
    <property type="entry name" value="Enterobactin synthetase component F"/>
    <property type="match status" value="2"/>
</dbReference>
<dbReference type="FunFam" id="3.40.50.12780:FF:000012">
    <property type="entry name" value="Non-ribosomal peptide synthetase"/>
    <property type="match status" value="2"/>
</dbReference>
<dbReference type="PANTHER" id="PTHR45527:SF1">
    <property type="entry name" value="FATTY ACID SYNTHASE"/>
    <property type="match status" value="1"/>
</dbReference>
<dbReference type="CDD" id="cd19531">
    <property type="entry name" value="LCL_NRPS-like"/>
    <property type="match status" value="2"/>
</dbReference>
<dbReference type="InterPro" id="IPR009081">
    <property type="entry name" value="PP-bd_ACP"/>
</dbReference>
<dbReference type="Pfam" id="PF00668">
    <property type="entry name" value="Condensation"/>
    <property type="match status" value="2"/>
</dbReference>
<dbReference type="Gene3D" id="3.30.300.30">
    <property type="match status" value="2"/>
</dbReference>
<evidence type="ECO:0000256" key="1">
    <source>
        <dbReference type="ARBA" id="ARBA00001957"/>
    </source>
</evidence>
<dbReference type="Gene3D" id="2.30.38.10">
    <property type="entry name" value="Luciferase, Domain 3"/>
    <property type="match status" value="2"/>
</dbReference>
<dbReference type="FunFam" id="3.30.559.10:FF:000012">
    <property type="entry name" value="Non-ribosomal peptide synthetase"/>
    <property type="match status" value="1"/>
</dbReference>
<gene>
    <name evidence="7" type="ORF">EYS09_10200</name>
</gene>
<dbReference type="InterPro" id="IPR000873">
    <property type="entry name" value="AMP-dep_synth/lig_dom"/>
</dbReference>
<dbReference type="GO" id="GO:0008610">
    <property type="term" value="P:lipid biosynthetic process"/>
    <property type="evidence" value="ECO:0007669"/>
    <property type="project" value="UniProtKB-ARBA"/>
</dbReference>
<dbReference type="InterPro" id="IPR045851">
    <property type="entry name" value="AMP-bd_C_sf"/>
</dbReference>
<dbReference type="PANTHER" id="PTHR45527">
    <property type="entry name" value="NONRIBOSOMAL PEPTIDE SYNTHETASE"/>
    <property type="match status" value="1"/>
</dbReference>
<comment type="cofactor">
    <cofactor evidence="1">
        <name>pantetheine 4'-phosphate</name>
        <dbReference type="ChEBI" id="CHEBI:47942"/>
    </cofactor>
</comment>
<dbReference type="FunFam" id="3.40.50.980:FF:000001">
    <property type="entry name" value="Non-ribosomal peptide synthetase"/>
    <property type="match status" value="2"/>
</dbReference>
<dbReference type="Pfam" id="PF13193">
    <property type="entry name" value="AMP-binding_C"/>
    <property type="match status" value="2"/>
</dbReference>
<dbReference type="Pfam" id="PF00501">
    <property type="entry name" value="AMP-binding"/>
    <property type="match status" value="2"/>
</dbReference>
<keyword evidence="3" id="KW-0596">Phosphopantetheine</keyword>
<dbReference type="RefSeq" id="WP_131122989.1">
    <property type="nucleotide sequence ID" value="NZ_SIXH01000065.1"/>
</dbReference>
<dbReference type="GO" id="GO:0072330">
    <property type="term" value="P:monocarboxylic acid biosynthetic process"/>
    <property type="evidence" value="ECO:0007669"/>
    <property type="project" value="UniProtKB-ARBA"/>
</dbReference>
<dbReference type="InterPro" id="IPR020845">
    <property type="entry name" value="AMP-binding_CS"/>
</dbReference>
<proteinExistence type="inferred from homology"/>
<dbReference type="PROSITE" id="PS50075">
    <property type="entry name" value="CARRIER"/>
    <property type="match status" value="2"/>
</dbReference>
<dbReference type="CDD" id="cd12116">
    <property type="entry name" value="A_NRPS_Ta1_like"/>
    <property type="match status" value="1"/>
</dbReference>
<accession>A0A4Q9HYW6</accession>
<dbReference type="Gene3D" id="3.40.50.980">
    <property type="match status" value="4"/>
</dbReference>
<name>A0A4Q9HYW6_STRKA</name>
<dbReference type="InterPro" id="IPR025110">
    <property type="entry name" value="AMP-bd_C"/>
</dbReference>
<dbReference type="SMART" id="SM00823">
    <property type="entry name" value="PKS_PP"/>
    <property type="match status" value="2"/>
</dbReference>
<feature type="compositionally biased region" description="Basic and acidic residues" evidence="5">
    <location>
        <begin position="2140"/>
        <end position="2175"/>
    </location>
</feature>
<dbReference type="GO" id="GO:0005829">
    <property type="term" value="C:cytosol"/>
    <property type="evidence" value="ECO:0007669"/>
    <property type="project" value="TreeGrafter"/>
</dbReference>
<dbReference type="FunFam" id="1.10.1200.10:FF:000016">
    <property type="entry name" value="Non-ribosomal peptide synthase"/>
    <property type="match status" value="2"/>
</dbReference>
<dbReference type="FunFam" id="2.30.38.10:FF:000001">
    <property type="entry name" value="Non-ribosomal peptide synthetase PvdI"/>
    <property type="match status" value="2"/>
</dbReference>
<evidence type="ECO:0000256" key="3">
    <source>
        <dbReference type="ARBA" id="ARBA00022450"/>
    </source>
</evidence>
<dbReference type="SUPFAM" id="SSF56801">
    <property type="entry name" value="Acetyl-CoA synthetase-like"/>
    <property type="match status" value="2"/>
</dbReference>
<comment type="similarity">
    <text evidence="2">Belongs to the ATP-dependent AMP-binding enzyme family.</text>
</comment>
<dbReference type="GO" id="GO:0043041">
    <property type="term" value="P:amino acid activation for nonribosomal peptide biosynthetic process"/>
    <property type="evidence" value="ECO:0007669"/>
    <property type="project" value="TreeGrafter"/>
</dbReference>
<sequence>MASLRERLASLSPEQRELLVKQLAAQTREKVYPLSAMQQRLWFLERFTPGTTAYVVPAAVRVRGALDRDLLHAAFTELVHRHESLRTTFAERDDAPVQVVAPRVAVEIPEEDLRALPAAEREAACTERIAAEISAPFDLTAGPLLRLRLLRAADDEHLLVVVLHHLISDGWSITLLVSEFTELYAAFTEGRPSPLPPLEIQYGDVALREQRRQPQASAGALLYWKERLAGAPPVLELPPDHPRPSVQSFRGGSWHFDLPARLARDLADTGRRHSATPFMVLLALFQVLLHRYSGQDDVVVGIPVANRERAELERIIGFFVNTLPVRTDLSGDPTFVELLERVREACLGAYAHQEVPFEKLVEELKPPRDLGRPPIVQISFAHQPQPLPTMHVAGLEFSRVPVASRTARFDLELQLVEDEGGLSGLFEYNSDLFDEATVARLADHLCRLAQEAVADPDRPVGALPLLGDEERRSLPTLGGDTRRTWPEGDLAHLRIARRALETPTAEAVRFGDHVLSYAELDRRANQLAHRLRSLGVGRDVLVALCLERSPEMMVVLLAVHKAGGAYLPLDPVYPRSRLEFMIEDSRAPVVLTQRSVVEHVPAGAATVLCLDELGEELAGEPAHAPGEPAGPGDLAYVIYTSGSTGRPKGVQITHRALANFLRSMQERPGIARDDVLLAVTSLSFDISVLELLLPLVAGARVVVVPRDVAADGPALAEALDAAGATLMQATPSTWRMLVEAGWAGRRHLRMLCGGEALPPSLAGRLLPLGAELWNMYGPTETTIWSAVSRIDTGPITLGEPIANTELLVLDRRGQLVPTGVPGELHIGGAGLARGYLNQPELTADRFVTHPAPNDLGERLYRTGDLVRRRGDGSIEFLGRIDFQVKVRGFRIELGEIEQALTAHPGVSAAVVTAREHAGDARLVAYLACAEAPTSAEVAAFLRNSLPEYMVPSAFVFLTAFPLTPNGKIDRAALPEPEFGRAGLQTPYRAPADPLEQATADVFAGLLGVDQVGVDDDFFVLGGHSLLATQVTTRLRSVLGVELQLRELFERPTVSALADRLRERGAQLMTGTAPGDPEVPTVPRRTDPGLPVPPAFAQRRLWFLEQLSAGNRAYLIPAALRVRGRLDAAVFRRACDEVMRRHEALRAVFPEIDGQPRLVVCLEVPAELEVHDLGAPAVPEGVEEQVRARAESFFARPFQLSDGPLLRFELLRVSDEETVVLLAMHHIVSDQWSLGVLLREVLALYAAFGAGRQSPLPELSVQYPDFALWQQEALGRQAGGDGLDHWVRQLRGAPAELNLSLARPRPPEKSYRGAALELRLDPLVVRRLRALGRQEGATLFMVLAGAFQALLARLGGADDVVIGTPVANRRLPELEPLIGLFVNTLALRTDLSGDPSFRELLGRVSRVCLDAYEHQDVPFERLVEALKPERSLARTPIFQVGFALQNVPFPAWSGGGLHVEPMPADGGTAKFDLELLLTEEGDTVHGRLEYSLDLFDAPTADRIARYLQRLLAGVADRPDQPIGSLPILDEAERREVLALGDGGLREWPDAGLIHQIFEAQADATPHAEALRFEGERLTYAELDRRANRLAHRLRRMGVGRDVLVGICMERSTELVVSLLATLKAGGAYLPLDPGYPRSRLEFMLADARVPVLLTQRRLVPGLPDHEAAVLCVDEAAEDLGRESGERPQVRVDGEDLAYVIYTSGSTGRPKGVMNVHAGIRNRLLWMQDAYQLDASDRVLQKTPYSFDVSVWEFFWPLTTGACLVVARPEGHKDGRYLVETIQCEGITTLHFVPAMLHVFLLEDGAKDCRGLRRVICSGEALPRELQERFFAQLSAELHNLYGPTEAAVDVTAWACRPDGDTRPVPIGHAIANTQMYVLDPSLRPVPRGVAGELCIGGRNLARGYLNRPELTAERFVTHPFDPDPGARIYRTGDLARFRDDGAIEYLGRLDHQVKLRGLRIELGEIEQVLAGHPAVQEAIVTAHGQGGDTRLVAYLTAGEPPTAGELITYLKERLPDYMVPAAFVTLPAFPLSPNGKVDRAALPAPELSRPELAVPYEAPRDRVERTIAEAWTRLLGLDQVGVNDNFFELGGHSLLVAELRSTLEAELRRPVTLVELFQFPTVRTLAEHLAGPPGTAADPMADARGRVAGRREAMAARREAAGRRSRNRNESQGDRS</sequence>
<dbReference type="NCBIfam" id="NF003417">
    <property type="entry name" value="PRK04813.1"/>
    <property type="match status" value="2"/>
</dbReference>
<dbReference type="CDD" id="cd17646">
    <property type="entry name" value="A_NRPS_AB3403-like"/>
    <property type="match status" value="1"/>
</dbReference>
<dbReference type="InterPro" id="IPR010071">
    <property type="entry name" value="AA_adenyl_dom"/>
</dbReference>
<dbReference type="InterPro" id="IPR001242">
    <property type="entry name" value="Condensation_dom"/>
</dbReference>
<keyword evidence="4" id="KW-0597">Phosphoprotein</keyword>
<dbReference type="GO" id="GO:0003824">
    <property type="term" value="F:catalytic activity"/>
    <property type="evidence" value="ECO:0007669"/>
    <property type="project" value="InterPro"/>
</dbReference>
<comment type="caution">
    <text evidence="7">The sequence shown here is derived from an EMBL/GenBank/DDBJ whole genome shotgun (WGS) entry which is preliminary data.</text>
</comment>
<dbReference type="GO" id="GO:0031177">
    <property type="term" value="F:phosphopantetheine binding"/>
    <property type="evidence" value="ECO:0007669"/>
    <property type="project" value="InterPro"/>
</dbReference>
<dbReference type="Gene3D" id="3.30.559.10">
    <property type="entry name" value="Chloramphenicol acetyltransferase-like domain"/>
    <property type="match status" value="2"/>
</dbReference>
<dbReference type="InterPro" id="IPR020806">
    <property type="entry name" value="PKS_PP-bd"/>
</dbReference>
<evidence type="ECO:0000313" key="7">
    <source>
        <dbReference type="EMBL" id="TBO59789.1"/>
    </source>
</evidence>
<reference evidence="7 8" key="1">
    <citation type="submission" date="2019-02" db="EMBL/GenBank/DDBJ databases">
        <title>Draft Genome Sequence of Streptomyces sp. AM-2504, identified by 16S rRNA comparative analysis as a Streptomyces Kasugaensis strain.</title>
        <authorList>
            <person name="Napolioni V."/>
            <person name="Giuliodori A.M."/>
            <person name="Spurio R."/>
            <person name="Fabbretti A."/>
        </authorList>
    </citation>
    <scope>NUCLEOTIDE SEQUENCE [LARGE SCALE GENOMIC DNA]</scope>
    <source>
        <strain evidence="7 8">AM-2504</strain>
    </source>
</reference>
<evidence type="ECO:0000256" key="5">
    <source>
        <dbReference type="SAM" id="MobiDB-lite"/>
    </source>
</evidence>
<evidence type="ECO:0000256" key="4">
    <source>
        <dbReference type="ARBA" id="ARBA00022553"/>
    </source>
</evidence>
<dbReference type="GO" id="GO:0044550">
    <property type="term" value="P:secondary metabolite biosynthetic process"/>
    <property type="evidence" value="ECO:0007669"/>
    <property type="project" value="UniProtKB-ARBA"/>
</dbReference>
<keyword evidence="8" id="KW-1185">Reference proteome</keyword>
<evidence type="ECO:0000313" key="8">
    <source>
        <dbReference type="Proteomes" id="UP000292452"/>
    </source>
</evidence>
<evidence type="ECO:0000256" key="2">
    <source>
        <dbReference type="ARBA" id="ARBA00006432"/>
    </source>
</evidence>
<dbReference type="InterPro" id="IPR006162">
    <property type="entry name" value="Ppantetheine_attach_site"/>
</dbReference>
<dbReference type="Proteomes" id="UP000292452">
    <property type="component" value="Unassembled WGS sequence"/>
</dbReference>
<dbReference type="Pfam" id="PF00550">
    <property type="entry name" value="PP-binding"/>
    <property type="match status" value="2"/>
</dbReference>
<dbReference type="NCBIfam" id="TIGR01733">
    <property type="entry name" value="AA-adenyl-dom"/>
    <property type="match status" value="2"/>
</dbReference>
<dbReference type="Gene3D" id="1.10.1200.10">
    <property type="entry name" value="ACP-like"/>
    <property type="match status" value="2"/>
</dbReference>
<dbReference type="PROSITE" id="PS00455">
    <property type="entry name" value="AMP_BINDING"/>
    <property type="match status" value="2"/>
</dbReference>
<feature type="region of interest" description="Disordered" evidence="5">
    <location>
        <begin position="2128"/>
        <end position="2175"/>
    </location>
</feature>
<dbReference type="SUPFAM" id="SSF47336">
    <property type="entry name" value="ACP-like"/>
    <property type="match status" value="2"/>
</dbReference>
<dbReference type="SUPFAM" id="SSF52777">
    <property type="entry name" value="CoA-dependent acyltransferases"/>
    <property type="match status" value="4"/>
</dbReference>
<dbReference type="FunFam" id="3.40.50.980:FF:000002">
    <property type="entry name" value="Enterobactin synthetase component F"/>
    <property type="match status" value="1"/>
</dbReference>
<evidence type="ECO:0000259" key="6">
    <source>
        <dbReference type="PROSITE" id="PS50075"/>
    </source>
</evidence>
<dbReference type="InterPro" id="IPR036736">
    <property type="entry name" value="ACP-like_sf"/>
</dbReference>
<feature type="domain" description="Carrier" evidence="6">
    <location>
        <begin position="2057"/>
        <end position="2132"/>
    </location>
</feature>
<dbReference type="InterPro" id="IPR023213">
    <property type="entry name" value="CAT-like_dom_sf"/>
</dbReference>